<organism evidence="1 2">
    <name type="scientific">Collybia nuda</name>
    <dbReference type="NCBI Taxonomy" id="64659"/>
    <lineage>
        <taxon>Eukaryota</taxon>
        <taxon>Fungi</taxon>
        <taxon>Dikarya</taxon>
        <taxon>Basidiomycota</taxon>
        <taxon>Agaricomycotina</taxon>
        <taxon>Agaricomycetes</taxon>
        <taxon>Agaricomycetidae</taxon>
        <taxon>Agaricales</taxon>
        <taxon>Tricholomatineae</taxon>
        <taxon>Clitocybaceae</taxon>
        <taxon>Collybia</taxon>
    </lineage>
</organism>
<keyword evidence="2" id="KW-1185">Reference proteome</keyword>
<sequence>MNICRIHMENILPEHAEAIMAYAVENEYPEIMGRAAPLLLNKSLEEIVVKMPEKLIVPWVRYNGKWLECTQTAFVRRTEVFEHGLTVYQCNYNASSNYCGSCSRSPEIFISQILGELLKGAASLKSLDTTFDPSFSCCDHTKPALMAWRSAVEADIKNIPNFTTLL</sequence>
<reference evidence="1" key="1">
    <citation type="submission" date="2020-11" db="EMBL/GenBank/DDBJ databases">
        <authorList>
            <consortium name="DOE Joint Genome Institute"/>
            <person name="Ahrendt S."/>
            <person name="Riley R."/>
            <person name="Andreopoulos W."/>
            <person name="Labutti K."/>
            <person name="Pangilinan J."/>
            <person name="Ruiz-Duenas F.J."/>
            <person name="Barrasa J.M."/>
            <person name="Sanchez-Garcia M."/>
            <person name="Camarero S."/>
            <person name="Miyauchi S."/>
            <person name="Serrano A."/>
            <person name="Linde D."/>
            <person name="Babiker R."/>
            <person name="Drula E."/>
            <person name="Ayuso-Fernandez I."/>
            <person name="Pacheco R."/>
            <person name="Padilla G."/>
            <person name="Ferreira P."/>
            <person name="Barriuso J."/>
            <person name="Kellner H."/>
            <person name="Castanera R."/>
            <person name="Alfaro M."/>
            <person name="Ramirez L."/>
            <person name="Pisabarro A.G."/>
            <person name="Kuo A."/>
            <person name="Tritt A."/>
            <person name="Lipzen A."/>
            <person name="He G."/>
            <person name="Yan M."/>
            <person name="Ng V."/>
            <person name="Cullen D."/>
            <person name="Martin F."/>
            <person name="Rosso M.-N."/>
            <person name="Henrissat B."/>
            <person name="Hibbett D."/>
            <person name="Martinez A.T."/>
            <person name="Grigoriev I.V."/>
        </authorList>
    </citation>
    <scope>NUCLEOTIDE SEQUENCE</scope>
    <source>
        <strain evidence="1">CBS 247.69</strain>
    </source>
</reference>
<accession>A0A9P5XW58</accession>
<comment type="caution">
    <text evidence="1">The sequence shown here is derived from an EMBL/GenBank/DDBJ whole genome shotgun (WGS) entry which is preliminary data.</text>
</comment>
<evidence type="ECO:0000313" key="2">
    <source>
        <dbReference type="Proteomes" id="UP000807353"/>
    </source>
</evidence>
<gene>
    <name evidence="1" type="ORF">BDZ94DRAFT_1272232</name>
</gene>
<name>A0A9P5XW58_9AGAR</name>
<dbReference type="AlphaFoldDB" id="A0A9P5XW58"/>
<dbReference type="EMBL" id="MU150358">
    <property type="protein sequence ID" value="KAF9457799.1"/>
    <property type="molecule type" value="Genomic_DNA"/>
</dbReference>
<evidence type="ECO:0000313" key="1">
    <source>
        <dbReference type="EMBL" id="KAF9457799.1"/>
    </source>
</evidence>
<dbReference type="Proteomes" id="UP000807353">
    <property type="component" value="Unassembled WGS sequence"/>
</dbReference>
<protein>
    <submittedName>
        <fullName evidence="1">Uncharacterized protein</fullName>
    </submittedName>
</protein>
<proteinExistence type="predicted"/>
<dbReference type="OrthoDB" id="3184970at2759"/>